<dbReference type="SUPFAM" id="SSF53474">
    <property type="entry name" value="alpha/beta-Hydrolases"/>
    <property type="match status" value="1"/>
</dbReference>
<evidence type="ECO:0000313" key="3">
    <source>
        <dbReference type="Proteomes" id="UP000606921"/>
    </source>
</evidence>
<dbReference type="Gene3D" id="3.40.50.1820">
    <property type="entry name" value="alpha/beta hydrolase"/>
    <property type="match status" value="1"/>
</dbReference>
<evidence type="ECO:0000313" key="2">
    <source>
        <dbReference type="EMBL" id="CAD7043711.1"/>
    </source>
</evidence>
<dbReference type="InterPro" id="IPR005158">
    <property type="entry name" value="BTAD"/>
</dbReference>
<dbReference type="RefSeq" id="WP_142593136.1">
    <property type="nucleotide sequence ID" value="NZ_CABFWF030000013.1"/>
</dbReference>
<dbReference type="SUPFAM" id="SSF48452">
    <property type="entry name" value="TPR-like"/>
    <property type="match status" value="1"/>
</dbReference>
<comment type="caution">
    <text evidence="2">The sequence shown here is derived from an EMBL/GenBank/DDBJ whole genome shotgun (WGS) entry which is preliminary data.</text>
</comment>
<protein>
    <submittedName>
        <fullName evidence="2">Hydrolase</fullName>
    </submittedName>
</protein>
<organism evidence="2 3">
    <name type="scientific">Pseudorhizobium endolithicum</name>
    <dbReference type="NCBI Taxonomy" id="1191678"/>
    <lineage>
        <taxon>Bacteria</taxon>
        <taxon>Pseudomonadati</taxon>
        <taxon>Pseudomonadota</taxon>
        <taxon>Alphaproteobacteria</taxon>
        <taxon>Hyphomicrobiales</taxon>
        <taxon>Rhizobiaceae</taxon>
        <taxon>Rhizobium/Agrobacterium group</taxon>
        <taxon>Pseudorhizobium</taxon>
    </lineage>
</organism>
<gene>
    <name evidence="2" type="ORF">REJC140_03728</name>
</gene>
<proteinExistence type="predicted"/>
<dbReference type="Proteomes" id="UP000606921">
    <property type="component" value="Unassembled WGS sequence"/>
</dbReference>
<dbReference type="InterPro" id="IPR011990">
    <property type="entry name" value="TPR-like_helical_dom_sf"/>
</dbReference>
<dbReference type="Gene3D" id="1.25.40.10">
    <property type="entry name" value="Tetratricopeptide repeat domain"/>
    <property type="match status" value="1"/>
</dbReference>
<feature type="domain" description="Bacterial transcriptional activator" evidence="1">
    <location>
        <begin position="29"/>
        <end position="166"/>
    </location>
</feature>
<dbReference type="PANTHER" id="PTHR43433:SF8">
    <property type="entry name" value="BIFUNCTIONAL LIPASE_ADENYLATE CYCLASE LIPJ"/>
    <property type="match status" value="1"/>
</dbReference>
<dbReference type="SMART" id="SM01043">
    <property type="entry name" value="BTAD"/>
    <property type="match status" value="1"/>
</dbReference>
<keyword evidence="3" id="KW-1185">Reference proteome</keyword>
<dbReference type="PANTHER" id="PTHR43433">
    <property type="entry name" value="HYDROLASE, ALPHA/BETA FOLD FAMILY PROTEIN"/>
    <property type="match status" value="1"/>
</dbReference>
<dbReference type="EMBL" id="CABFWF030000013">
    <property type="protein sequence ID" value="CAD7043711.1"/>
    <property type="molecule type" value="Genomic_DNA"/>
</dbReference>
<reference evidence="2 3" key="1">
    <citation type="submission" date="2020-11" db="EMBL/GenBank/DDBJ databases">
        <authorList>
            <person name="Lassalle F."/>
        </authorList>
    </citation>
    <scope>NUCLEOTIDE SEQUENCE [LARGE SCALE GENOMIC DNA]</scope>
    <source>
        <strain evidence="2 3">JC140</strain>
    </source>
</reference>
<dbReference type="Pfam" id="PF03704">
    <property type="entry name" value="BTAD"/>
    <property type="match status" value="1"/>
</dbReference>
<evidence type="ECO:0000259" key="1">
    <source>
        <dbReference type="SMART" id="SM01043"/>
    </source>
</evidence>
<keyword evidence="2" id="KW-0378">Hydrolase</keyword>
<dbReference type="Pfam" id="PF00561">
    <property type="entry name" value="Abhydrolase_1"/>
    <property type="match status" value="1"/>
</dbReference>
<dbReference type="InterPro" id="IPR000073">
    <property type="entry name" value="AB_hydrolase_1"/>
</dbReference>
<dbReference type="InterPro" id="IPR029058">
    <property type="entry name" value="AB_hydrolase_fold"/>
</dbReference>
<dbReference type="PRINTS" id="PR00111">
    <property type="entry name" value="ABHYDROLASE"/>
</dbReference>
<accession>A0ABM8PQZ4</accession>
<dbReference type="GO" id="GO:0016787">
    <property type="term" value="F:hydrolase activity"/>
    <property type="evidence" value="ECO:0007669"/>
    <property type="project" value="UniProtKB-KW"/>
</dbReference>
<sequence length="450" mass="49836">MDGPDVSHLASLESDRSNIWLSPLARVASDVMTFEELLAAHRFAEAEPLYTQDFLQGFHLDEASDLQEWIFFRREALRGRLLQALERLVHDAFGQGRYADAARFGARLVECDPLNEAAHRYLIRAAMEGGDLVSARRHYQFCADLLQRSLGVQPSGETRALLQPASTPAFDKASLLVSPVRYVPVDGLHVAYRTVGEGEVDILLVPGFVSHVERGFDDRHCRQWMEQVASCGRLILFDRRGVGLSDRAAAYPTPEAVARDMEAVLDAAASRKAVVVGASEGGPGSIFFAVKFPQRVHSLILWGAMAKGCRSADYPFALDRLQFDAWLAKLTHEWGGPVDLSTFAPSLLGDPAARNWWASLLRASSSPGSMRTVLTALRDVDVRQCLSELTVRTTLMHRKGDRAVKKEASIYMAEQIPDARLILLEGSDHWFWVGDREPLIREIAAATAKA</sequence>
<name>A0ABM8PQZ4_9HYPH</name>
<dbReference type="InterPro" id="IPR050471">
    <property type="entry name" value="AB_hydrolase"/>
</dbReference>